<name>A0A1S3DDZ6_DIACI</name>
<dbReference type="KEGG" id="dci:103516745"/>
<dbReference type="PaxDb" id="121845-A0A1S3DDZ6"/>
<dbReference type="GeneID" id="103516745"/>
<accession>A0A1S3DDZ6</accession>
<keyword evidence="1" id="KW-1185">Reference proteome</keyword>
<protein>
    <submittedName>
        <fullName evidence="2">Uncharacterized protein LOC103516745</fullName>
    </submittedName>
</protein>
<evidence type="ECO:0000313" key="1">
    <source>
        <dbReference type="Proteomes" id="UP000079169"/>
    </source>
</evidence>
<proteinExistence type="predicted"/>
<gene>
    <name evidence="2" type="primary">LOC103516745</name>
</gene>
<organism evidence="1 2">
    <name type="scientific">Diaphorina citri</name>
    <name type="common">Asian citrus psyllid</name>
    <dbReference type="NCBI Taxonomy" id="121845"/>
    <lineage>
        <taxon>Eukaryota</taxon>
        <taxon>Metazoa</taxon>
        <taxon>Ecdysozoa</taxon>
        <taxon>Arthropoda</taxon>
        <taxon>Hexapoda</taxon>
        <taxon>Insecta</taxon>
        <taxon>Pterygota</taxon>
        <taxon>Neoptera</taxon>
        <taxon>Paraneoptera</taxon>
        <taxon>Hemiptera</taxon>
        <taxon>Sternorrhyncha</taxon>
        <taxon>Psylloidea</taxon>
        <taxon>Psyllidae</taxon>
        <taxon>Diaphorininae</taxon>
        <taxon>Diaphorina</taxon>
    </lineage>
</organism>
<dbReference type="Proteomes" id="UP000079169">
    <property type="component" value="Unplaced"/>
</dbReference>
<dbReference type="RefSeq" id="XP_008479955.1">
    <property type="nucleotide sequence ID" value="XM_008481733.2"/>
</dbReference>
<reference evidence="2" key="1">
    <citation type="submission" date="2025-08" db="UniProtKB">
        <authorList>
            <consortium name="RefSeq"/>
        </authorList>
    </citation>
    <scope>IDENTIFICATION</scope>
</reference>
<dbReference type="AlphaFoldDB" id="A0A1S3DDZ6"/>
<sequence length="182" mass="21124">MELCYNCSCNGTQTAWPRRCNSKWTCFEDEDNFGKKHRVVYRAKSKCLPFSEGDYVLQCPRSWHSESPSRRRTKKKGAMKVMINPLEPHMKPAGKCLNGRAPERIGIMPAEHSSGRIKKKATVDEVDNFYNRFKHEIRRDMAINRKIKKYSESSANKAYDIKFIGQMYCPSCILTRGDSEEE</sequence>
<evidence type="ECO:0000313" key="2">
    <source>
        <dbReference type="RefSeq" id="XP_008479955.1"/>
    </source>
</evidence>